<feature type="compositionally biased region" description="Basic and acidic residues" evidence="1">
    <location>
        <begin position="462"/>
        <end position="479"/>
    </location>
</feature>
<feature type="domain" description="Protein kinase" evidence="2">
    <location>
        <begin position="1"/>
        <end position="186"/>
    </location>
</feature>
<dbReference type="InterPro" id="IPR011009">
    <property type="entry name" value="Kinase-like_dom_sf"/>
</dbReference>
<keyword evidence="4" id="KW-1185">Reference proteome</keyword>
<dbReference type="AlphaFoldDB" id="A0A6A3AD17"/>
<dbReference type="SUPFAM" id="SSF56112">
    <property type="entry name" value="Protein kinase-like (PK-like)"/>
    <property type="match status" value="1"/>
</dbReference>
<protein>
    <submittedName>
        <fullName evidence="3">Clathrin, heavy chain isoform 1</fullName>
    </submittedName>
</protein>
<evidence type="ECO:0000259" key="2">
    <source>
        <dbReference type="PROSITE" id="PS50011"/>
    </source>
</evidence>
<feature type="compositionally biased region" description="Basic and acidic residues" evidence="1">
    <location>
        <begin position="414"/>
        <end position="424"/>
    </location>
</feature>
<dbReference type="Proteomes" id="UP000436088">
    <property type="component" value="Unassembled WGS sequence"/>
</dbReference>
<dbReference type="GO" id="GO:0004672">
    <property type="term" value="F:protein kinase activity"/>
    <property type="evidence" value="ECO:0007669"/>
    <property type="project" value="InterPro"/>
</dbReference>
<sequence length="479" mass="53617">MEKMISGTEKISWNRGKCLGKVSFGTVTLATNESDSAFFATTTYRNLHMEYLPGGTVAKEAIVKSKLADVEEKILRWYTRCLVSALSYVHSEGIVHCDVKGKMFWWAMIQHPDVWSLGCTVIQMVTGKPAWEGQGFNSLNRMANSDELPEIPTQLSEIGKDFVDKCLRRDRNQRWSSDQLLQHPFVASASPPNMIGGSSPAAFSISPLRIPKKTKIRRIVKLQRGENRYYAADLLTIGHVKRYTARLCRFNAQVDVILVNRLKPFLPTWVAQTQDGKICVGNSDSQGEAAKFLLETLQEREFIFHCDKIVGECVVVVALAIYNEALRVRTPLAWCNPNDGLVKANSDRAVQQNDIMAAVGVHDLLLHAWRLGFRRIELETDNLEVNKIWNHCSEALIGNALIAKPSWKFQEVAESQKSEEENKEASAAVESLEKLSVEEKKAEDKAGEAVATKEEKETEVENTQKADSEKKDGEAASST</sequence>
<dbReference type="InterPro" id="IPR052751">
    <property type="entry name" value="Plant_MAPKKK"/>
</dbReference>
<comment type="caution">
    <text evidence="3">The sequence shown here is derived from an EMBL/GenBank/DDBJ whole genome shotgun (WGS) entry which is preliminary data.</text>
</comment>
<feature type="compositionally biased region" description="Basic and acidic residues" evidence="1">
    <location>
        <begin position="431"/>
        <end position="456"/>
    </location>
</feature>
<dbReference type="GO" id="GO:0007165">
    <property type="term" value="P:signal transduction"/>
    <property type="evidence" value="ECO:0007669"/>
    <property type="project" value="TreeGrafter"/>
</dbReference>
<evidence type="ECO:0000313" key="4">
    <source>
        <dbReference type="Proteomes" id="UP000436088"/>
    </source>
</evidence>
<dbReference type="EMBL" id="VEPZ02001028">
    <property type="protein sequence ID" value="KAE8700812.1"/>
    <property type="molecule type" value="Genomic_DNA"/>
</dbReference>
<dbReference type="GO" id="GO:0005524">
    <property type="term" value="F:ATP binding"/>
    <property type="evidence" value="ECO:0007669"/>
    <property type="project" value="InterPro"/>
</dbReference>
<dbReference type="Gene3D" id="1.10.510.10">
    <property type="entry name" value="Transferase(Phosphotransferase) domain 1"/>
    <property type="match status" value="2"/>
</dbReference>
<gene>
    <name evidence="3" type="ORF">F3Y22_tig00110556pilonHSYRG00793</name>
</gene>
<evidence type="ECO:0000313" key="3">
    <source>
        <dbReference type="EMBL" id="KAE8700812.1"/>
    </source>
</evidence>
<name>A0A6A3AD17_HIBSY</name>
<dbReference type="SMART" id="SM00220">
    <property type="entry name" value="S_TKc"/>
    <property type="match status" value="1"/>
</dbReference>
<dbReference type="Pfam" id="PF00069">
    <property type="entry name" value="Pkinase"/>
    <property type="match status" value="2"/>
</dbReference>
<dbReference type="InterPro" id="IPR000719">
    <property type="entry name" value="Prot_kinase_dom"/>
</dbReference>
<evidence type="ECO:0000256" key="1">
    <source>
        <dbReference type="SAM" id="MobiDB-lite"/>
    </source>
</evidence>
<proteinExistence type="predicted"/>
<organism evidence="3 4">
    <name type="scientific">Hibiscus syriacus</name>
    <name type="common">Rose of Sharon</name>
    <dbReference type="NCBI Taxonomy" id="106335"/>
    <lineage>
        <taxon>Eukaryota</taxon>
        <taxon>Viridiplantae</taxon>
        <taxon>Streptophyta</taxon>
        <taxon>Embryophyta</taxon>
        <taxon>Tracheophyta</taxon>
        <taxon>Spermatophyta</taxon>
        <taxon>Magnoliopsida</taxon>
        <taxon>eudicotyledons</taxon>
        <taxon>Gunneridae</taxon>
        <taxon>Pentapetalae</taxon>
        <taxon>rosids</taxon>
        <taxon>malvids</taxon>
        <taxon>Malvales</taxon>
        <taxon>Malvaceae</taxon>
        <taxon>Malvoideae</taxon>
        <taxon>Hibiscus</taxon>
    </lineage>
</organism>
<dbReference type="PANTHER" id="PTHR48011:SF7">
    <property type="entry name" value="F10K1.14 PROTEIN"/>
    <property type="match status" value="1"/>
</dbReference>
<feature type="region of interest" description="Disordered" evidence="1">
    <location>
        <begin position="414"/>
        <end position="479"/>
    </location>
</feature>
<reference evidence="3" key="1">
    <citation type="submission" date="2019-09" db="EMBL/GenBank/DDBJ databases">
        <title>Draft genome information of white flower Hibiscus syriacus.</title>
        <authorList>
            <person name="Kim Y.-M."/>
        </authorList>
    </citation>
    <scope>NUCLEOTIDE SEQUENCE [LARGE SCALE GENOMIC DNA]</scope>
    <source>
        <strain evidence="3">YM2019G1</strain>
    </source>
</reference>
<dbReference type="PROSITE" id="PS50011">
    <property type="entry name" value="PROTEIN_KINASE_DOM"/>
    <property type="match status" value="1"/>
</dbReference>
<accession>A0A6A3AD17</accession>
<dbReference type="PANTHER" id="PTHR48011">
    <property type="entry name" value="CCR4-NOT TRANSCRIPTIONAL COMPLEX SUBUNIT CAF120-RELATED"/>
    <property type="match status" value="1"/>
</dbReference>